<keyword evidence="1" id="KW-1133">Transmembrane helix</keyword>
<name>A0ABS7PP69_9SPHN</name>
<evidence type="ECO:0000256" key="1">
    <source>
        <dbReference type="SAM" id="Phobius"/>
    </source>
</evidence>
<organism evidence="2 3">
    <name type="scientific">Sphingomonas colocasiae</name>
    <dbReference type="NCBI Taxonomy" id="1848973"/>
    <lineage>
        <taxon>Bacteria</taxon>
        <taxon>Pseudomonadati</taxon>
        <taxon>Pseudomonadota</taxon>
        <taxon>Alphaproteobacteria</taxon>
        <taxon>Sphingomonadales</taxon>
        <taxon>Sphingomonadaceae</taxon>
        <taxon>Sphingomonas</taxon>
    </lineage>
</organism>
<proteinExistence type="predicted"/>
<accession>A0ABS7PP69</accession>
<sequence length="90" mass="9774">MNETVLTALQWYGAAAGVVAALIVSLNIGRRPTGWAFVIFVTSSLALIGWGFLNEESEGIGVQNIVLLVINLIGVWRYLIMGKDPKEEKA</sequence>
<comment type="caution">
    <text evidence="2">The sequence shown here is derived from an EMBL/GenBank/DDBJ whole genome shotgun (WGS) entry which is preliminary data.</text>
</comment>
<keyword evidence="1" id="KW-0812">Transmembrane</keyword>
<feature type="transmembrane region" description="Helical" evidence="1">
    <location>
        <begin position="35"/>
        <end position="53"/>
    </location>
</feature>
<reference evidence="2 3" key="1">
    <citation type="submission" date="2021-08" db="EMBL/GenBank/DDBJ databases">
        <authorList>
            <person name="Tuo L."/>
        </authorList>
    </citation>
    <scope>NUCLEOTIDE SEQUENCE [LARGE SCALE GENOMIC DNA]</scope>
    <source>
        <strain evidence="2 3">JCM 31229</strain>
    </source>
</reference>
<gene>
    <name evidence="2" type="ORF">K7G82_12515</name>
</gene>
<keyword evidence="1" id="KW-0472">Membrane</keyword>
<keyword evidence="3" id="KW-1185">Reference proteome</keyword>
<feature type="transmembrane region" description="Helical" evidence="1">
    <location>
        <begin position="59"/>
        <end position="80"/>
    </location>
</feature>
<dbReference type="Proteomes" id="UP000706039">
    <property type="component" value="Unassembled WGS sequence"/>
</dbReference>
<evidence type="ECO:0008006" key="4">
    <source>
        <dbReference type="Google" id="ProtNLM"/>
    </source>
</evidence>
<evidence type="ECO:0000313" key="3">
    <source>
        <dbReference type="Proteomes" id="UP000706039"/>
    </source>
</evidence>
<evidence type="ECO:0000313" key="2">
    <source>
        <dbReference type="EMBL" id="MBY8823121.1"/>
    </source>
</evidence>
<protein>
    <recommendedName>
        <fullName evidence="4">PRC-barrel domain containing protein</fullName>
    </recommendedName>
</protein>
<feature type="transmembrane region" description="Helical" evidence="1">
    <location>
        <begin position="6"/>
        <end position="28"/>
    </location>
</feature>
<dbReference type="EMBL" id="JAINVV010000004">
    <property type="protein sequence ID" value="MBY8823121.1"/>
    <property type="molecule type" value="Genomic_DNA"/>
</dbReference>
<dbReference type="RefSeq" id="WP_222990143.1">
    <property type="nucleotide sequence ID" value="NZ_JAINVV010000004.1"/>
</dbReference>